<comment type="similarity">
    <text evidence="3">Belongs to the cytochrome b560 family.</text>
</comment>
<comment type="subunit">
    <text evidence="11">Part of an enzyme complex containing four subunits: a flavoprotein, an iron-sulfur protein, plus two membrane-anchoring proteins, SdhC and SdhD. The complex can form homotrimers.</text>
</comment>
<dbReference type="AlphaFoldDB" id="A0A1H9MBC5"/>
<dbReference type="STRING" id="1855383.SAMN05216548_11345"/>
<keyword evidence="15" id="KW-1185">Reference proteome</keyword>
<dbReference type="Proteomes" id="UP000199647">
    <property type="component" value="Unassembled WGS sequence"/>
</dbReference>
<keyword evidence="9 12" id="KW-0408">Iron</keyword>
<evidence type="ECO:0000256" key="2">
    <source>
        <dbReference type="ARBA" id="ARBA00004141"/>
    </source>
</evidence>
<name>A0A1H9MBC5_9HYPH</name>
<keyword evidence="6 13" id="KW-0812">Transmembrane</keyword>
<feature type="binding site" description="axial binding residue" evidence="12">
    <location>
        <position position="85"/>
    </location>
    <ligand>
        <name>heme</name>
        <dbReference type="ChEBI" id="CHEBI:30413"/>
        <note>ligand shared with second transmembrane subunit</note>
    </ligand>
    <ligandPart>
        <name>Fe</name>
        <dbReference type="ChEBI" id="CHEBI:18248"/>
    </ligandPart>
</feature>
<dbReference type="Pfam" id="PF01127">
    <property type="entry name" value="Sdh_cyt"/>
    <property type="match status" value="1"/>
</dbReference>
<dbReference type="GO" id="GO:0016020">
    <property type="term" value="C:membrane"/>
    <property type="evidence" value="ECO:0007669"/>
    <property type="project" value="UniProtKB-SubCell"/>
</dbReference>
<dbReference type="PANTHER" id="PTHR10978">
    <property type="entry name" value="SUCCINATE DEHYDROGENASE CYTOCHROME B560 SUBUNIT"/>
    <property type="match status" value="1"/>
</dbReference>
<dbReference type="EMBL" id="FOFG01000013">
    <property type="protein sequence ID" value="SER20996.1"/>
    <property type="molecule type" value="Genomic_DNA"/>
</dbReference>
<dbReference type="InterPro" id="IPR018495">
    <property type="entry name" value="Succ_DH_cyt_bsu_CS"/>
</dbReference>
<dbReference type="NCBIfam" id="TIGR02970">
    <property type="entry name" value="succ_dehyd_cytB"/>
    <property type="match status" value="1"/>
</dbReference>
<keyword evidence="8 13" id="KW-1133">Transmembrane helix</keyword>
<evidence type="ECO:0000256" key="6">
    <source>
        <dbReference type="ARBA" id="ARBA00022692"/>
    </source>
</evidence>
<evidence type="ECO:0000256" key="3">
    <source>
        <dbReference type="ARBA" id="ARBA00007244"/>
    </source>
</evidence>
<evidence type="ECO:0000256" key="1">
    <source>
        <dbReference type="ARBA" id="ARBA00004050"/>
    </source>
</evidence>
<evidence type="ECO:0000256" key="12">
    <source>
        <dbReference type="PIRSR" id="PIRSR000178-1"/>
    </source>
</evidence>
<feature type="transmembrane region" description="Helical" evidence="13">
    <location>
        <begin position="29"/>
        <end position="50"/>
    </location>
</feature>
<dbReference type="GO" id="GO:0046872">
    <property type="term" value="F:metal ion binding"/>
    <property type="evidence" value="ECO:0007669"/>
    <property type="project" value="UniProtKB-KW"/>
</dbReference>
<evidence type="ECO:0000256" key="11">
    <source>
        <dbReference type="ARBA" id="ARBA00025912"/>
    </source>
</evidence>
<comment type="cofactor">
    <cofactor evidence="12">
        <name>heme</name>
        <dbReference type="ChEBI" id="CHEBI:30413"/>
    </cofactor>
    <text evidence="12">The heme is bound between the two transmembrane subunits.</text>
</comment>
<keyword evidence="10 13" id="KW-0472">Membrane</keyword>
<evidence type="ECO:0000313" key="15">
    <source>
        <dbReference type="Proteomes" id="UP000199647"/>
    </source>
</evidence>
<dbReference type="InterPro" id="IPR000701">
    <property type="entry name" value="SuccDH_FuR_B_TM-su"/>
</dbReference>
<dbReference type="GO" id="GO:0006099">
    <property type="term" value="P:tricarboxylic acid cycle"/>
    <property type="evidence" value="ECO:0007669"/>
    <property type="project" value="InterPro"/>
</dbReference>
<evidence type="ECO:0000256" key="8">
    <source>
        <dbReference type="ARBA" id="ARBA00022989"/>
    </source>
</evidence>
<dbReference type="GO" id="GO:0009055">
    <property type="term" value="F:electron transfer activity"/>
    <property type="evidence" value="ECO:0007669"/>
    <property type="project" value="InterPro"/>
</dbReference>
<comment type="subcellular location">
    <subcellularLocation>
        <location evidence="2">Membrane</location>
        <topology evidence="2">Multi-pass membrane protein</topology>
    </subcellularLocation>
</comment>
<evidence type="ECO:0000256" key="13">
    <source>
        <dbReference type="SAM" id="Phobius"/>
    </source>
</evidence>
<dbReference type="PROSITE" id="PS01001">
    <property type="entry name" value="SDH_CYT_2"/>
    <property type="match status" value="1"/>
</dbReference>
<sequence length="132" mass="14870">MAQADIRAARPLSPHLSVFRPLMTMVMSIVHRITGCGLYFGTLILAWWLLAIAAGPDAFFYASWFFSSWIGVLFLFVYTWILLHHMLGGIRHLYWDTGAGFDRASRNALAWATLIGSISLTIIVWIVGILVR</sequence>
<evidence type="ECO:0000256" key="10">
    <source>
        <dbReference type="ARBA" id="ARBA00023136"/>
    </source>
</evidence>
<keyword evidence="7 12" id="KW-0479">Metal-binding</keyword>
<reference evidence="14 15" key="1">
    <citation type="submission" date="2016-10" db="EMBL/GenBank/DDBJ databases">
        <authorList>
            <person name="de Groot N.N."/>
        </authorList>
    </citation>
    <scope>NUCLEOTIDE SEQUENCE [LARGE SCALE GENOMIC DNA]</scope>
    <source>
        <strain evidence="14 15">A52C2</strain>
    </source>
</reference>
<evidence type="ECO:0000313" key="14">
    <source>
        <dbReference type="EMBL" id="SER20996.1"/>
    </source>
</evidence>
<feature type="transmembrane region" description="Helical" evidence="13">
    <location>
        <begin position="108"/>
        <end position="131"/>
    </location>
</feature>
<accession>A0A1H9MBC5</accession>
<dbReference type="SUPFAM" id="SSF81343">
    <property type="entry name" value="Fumarate reductase respiratory complex transmembrane subunits"/>
    <property type="match status" value="1"/>
</dbReference>
<dbReference type="Gene3D" id="1.20.1300.10">
    <property type="entry name" value="Fumarate reductase/succinate dehydrogenase, transmembrane subunit"/>
    <property type="match status" value="1"/>
</dbReference>
<protein>
    <recommendedName>
        <fullName evidence="4">Succinate dehydrogenase cytochrome b556 subunit</fullName>
    </recommendedName>
</protein>
<dbReference type="RefSeq" id="WP_092498219.1">
    <property type="nucleotide sequence ID" value="NZ_FOFG01000013.1"/>
</dbReference>
<evidence type="ECO:0000256" key="5">
    <source>
        <dbReference type="ARBA" id="ARBA00022617"/>
    </source>
</evidence>
<keyword evidence="5 12" id="KW-0349">Heme</keyword>
<gene>
    <name evidence="14" type="ORF">SAMN05216548_11345</name>
</gene>
<evidence type="ECO:0000256" key="4">
    <source>
        <dbReference type="ARBA" id="ARBA00020076"/>
    </source>
</evidence>
<dbReference type="PROSITE" id="PS01000">
    <property type="entry name" value="SDH_CYT_1"/>
    <property type="match status" value="1"/>
</dbReference>
<comment type="function">
    <text evidence="1">Membrane-anchoring subunit of succinate dehydrogenase (SDH).</text>
</comment>
<dbReference type="PIRSF" id="PIRSF000178">
    <property type="entry name" value="SDH_cyt_b560"/>
    <property type="match status" value="1"/>
</dbReference>
<feature type="transmembrane region" description="Helical" evidence="13">
    <location>
        <begin position="62"/>
        <end position="87"/>
    </location>
</feature>
<evidence type="ECO:0000256" key="7">
    <source>
        <dbReference type="ARBA" id="ARBA00022723"/>
    </source>
</evidence>
<dbReference type="OrthoDB" id="9799441at2"/>
<evidence type="ECO:0000256" key="9">
    <source>
        <dbReference type="ARBA" id="ARBA00023004"/>
    </source>
</evidence>
<proteinExistence type="inferred from homology"/>
<dbReference type="InterPro" id="IPR034804">
    <property type="entry name" value="SQR/QFR_C/D"/>
</dbReference>
<dbReference type="PANTHER" id="PTHR10978:SF5">
    <property type="entry name" value="SUCCINATE DEHYDROGENASE CYTOCHROME B560 SUBUNIT, MITOCHONDRIAL"/>
    <property type="match status" value="1"/>
</dbReference>
<organism evidence="14 15">
    <name type="scientific">Faunimonas pinastri</name>
    <dbReference type="NCBI Taxonomy" id="1855383"/>
    <lineage>
        <taxon>Bacteria</taxon>
        <taxon>Pseudomonadati</taxon>
        <taxon>Pseudomonadota</taxon>
        <taxon>Alphaproteobacteria</taxon>
        <taxon>Hyphomicrobiales</taxon>
        <taxon>Afifellaceae</taxon>
        <taxon>Faunimonas</taxon>
    </lineage>
</organism>
<dbReference type="InterPro" id="IPR014314">
    <property type="entry name" value="Succ_DH_cytb556"/>
</dbReference>
<dbReference type="CDD" id="cd03499">
    <property type="entry name" value="SQR_TypeC_SdhC"/>
    <property type="match status" value="1"/>
</dbReference>